<dbReference type="PANTHER" id="PTHR15715">
    <property type="entry name" value="CENTROSOMAL PROTEIN OF 170 KDA"/>
    <property type="match status" value="1"/>
</dbReference>
<evidence type="ECO:0008006" key="6">
    <source>
        <dbReference type="Google" id="ProtNLM"/>
    </source>
</evidence>
<keyword evidence="1" id="KW-0175">Coiled coil</keyword>
<evidence type="ECO:0000256" key="2">
    <source>
        <dbReference type="SAM" id="MobiDB-lite"/>
    </source>
</evidence>
<dbReference type="CDD" id="cd21912">
    <property type="entry name" value="CC1_T3JAM"/>
    <property type="match status" value="1"/>
</dbReference>
<feature type="region of interest" description="Disordered" evidence="2">
    <location>
        <begin position="379"/>
        <end position="411"/>
    </location>
</feature>
<sequence>METDNALKRQWLRTESYDQRLEHRAAKHECLRDRNNVTTCRSPGTPQESEWKSNMRRKRQREFQKRRQISNEAIPVAAVPVSGKDKGPKEKVTLRGNRRKVPLIHRQSLVTSQDLGITWPDVNALAQASWMSLANTDQEHDTGMTGNIPDTVSSTASLRRSARGCERVQNNQRSRHISVSDFSSQTECGYITIKEEDLVQLGEYLKEALWREETLKQKLALLQQETSSLLIYCDKMWRACFKEDLLKCKIGALESQLQVCIQRFSKDEGKRLLMLMEEQFRLEEERAVASLQRVTEERAQALEKVASLERALESAQEKSSHWQQLHEEQGSVCVQLRASLQQSTDQIHTLQSQVEKSALHESLLQEQLQQLQDQYDRLHDHSSPLDQYDQYDRFHDHSSPSDQDDQYDRLHDHSSPLEQYDQYDRFHDHSSPSDQDQHCVERMEHNSTATASAQHCTDQVHPHKEKQISVAGPEQPPTDHTSQAGGKALQAGSAPKNRGMRHHILQAGLCLLMLVLLLVAMTLLWFHHPMNKEELEKVYLIMEDFAERCIQEVTSPDYPRCFKPI</sequence>
<keyword evidence="3" id="KW-1133">Transmembrane helix</keyword>
<gene>
    <name evidence="4" type="ORF">ACEWY4_012764</name>
</gene>
<keyword evidence="3" id="KW-0472">Membrane</keyword>
<feature type="compositionally biased region" description="Polar residues" evidence="2">
    <location>
        <begin position="446"/>
        <end position="457"/>
    </location>
</feature>
<dbReference type="InterPro" id="IPR051176">
    <property type="entry name" value="Cent_Immune-Sig_Mod"/>
</dbReference>
<feature type="transmembrane region" description="Helical" evidence="3">
    <location>
        <begin position="504"/>
        <end position="526"/>
    </location>
</feature>
<evidence type="ECO:0000256" key="3">
    <source>
        <dbReference type="SAM" id="Phobius"/>
    </source>
</evidence>
<protein>
    <recommendedName>
        <fullName evidence="6">TRAF3-interacting JNK-activating modulator-like</fullName>
    </recommendedName>
</protein>
<dbReference type="AlphaFoldDB" id="A0ABD1JUC9"/>
<dbReference type="PANTHER" id="PTHR15715:SF21">
    <property type="entry name" value="TRAF3-INTERACTING JNK-ACTIVATING MODULATOR"/>
    <property type="match status" value="1"/>
</dbReference>
<feature type="compositionally biased region" description="Basic and acidic residues" evidence="2">
    <location>
        <begin position="390"/>
        <end position="399"/>
    </location>
</feature>
<feature type="coiled-coil region" evidence="1">
    <location>
        <begin position="291"/>
        <end position="325"/>
    </location>
</feature>
<keyword evidence="5" id="KW-1185">Reference proteome</keyword>
<feature type="compositionally biased region" description="Basic residues" evidence="2">
    <location>
        <begin position="54"/>
        <end position="66"/>
    </location>
</feature>
<feature type="compositionally biased region" description="Polar residues" evidence="2">
    <location>
        <begin position="37"/>
        <end position="48"/>
    </location>
</feature>
<evidence type="ECO:0000313" key="5">
    <source>
        <dbReference type="Proteomes" id="UP001591681"/>
    </source>
</evidence>
<proteinExistence type="predicted"/>
<dbReference type="Proteomes" id="UP001591681">
    <property type="component" value="Unassembled WGS sequence"/>
</dbReference>
<keyword evidence="3" id="KW-0812">Transmembrane</keyword>
<organism evidence="4 5">
    <name type="scientific">Coilia grayii</name>
    <name type="common">Gray's grenadier anchovy</name>
    <dbReference type="NCBI Taxonomy" id="363190"/>
    <lineage>
        <taxon>Eukaryota</taxon>
        <taxon>Metazoa</taxon>
        <taxon>Chordata</taxon>
        <taxon>Craniata</taxon>
        <taxon>Vertebrata</taxon>
        <taxon>Euteleostomi</taxon>
        <taxon>Actinopterygii</taxon>
        <taxon>Neopterygii</taxon>
        <taxon>Teleostei</taxon>
        <taxon>Clupei</taxon>
        <taxon>Clupeiformes</taxon>
        <taxon>Clupeoidei</taxon>
        <taxon>Engraulidae</taxon>
        <taxon>Coilinae</taxon>
        <taxon>Coilia</taxon>
    </lineage>
</organism>
<comment type="caution">
    <text evidence="4">The sequence shown here is derived from an EMBL/GenBank/DDBJ whole genome shotgun (WGS) entry which is preliminary data.</text>
</comment>
<evidence type="ECO:0000256" key="1">
    <source>
        <dbReference type="SAM" id="Coils"/>
    </source>
</evidence>
<dbReference type="EMBL" id="JBHFQA010000011">
    <property type="protein sequence ID" value="KAL2090501.1"/>
    <property type="molecule type" value="Genomic_DNA"/>
</dbReference>
<evidence type="ECO:0000313" key="4">
    <source>
        <dbReference type="EMBL" id="KAL2090501.1"/>
    </source>
</evidence>
<feature type="compositionally biased region" description="Basic and acidic residues" evidence="2">
    <location>
        <begin position="458"/>
        <end position="467"/>
    </location>
</feature>
<name>A0ABD1JUC9_9TELE</name>
<feature type="region of interest" description="Disordered" evidence="2">
    <location>
        <begin position="445"/>
        <end position="494"/>
    </location>
</feature>
<accession>A0ABD1JUC9</accession>
<feature type="region of interest" description="Disordered" evidence="2">
    <location>
        <begin position="37"/>
        <end position="66"/>
    </location>
</feature>
<reference evidence="4 5" key="1">
    <citation type="submission" date="2024-09" db="EMBL/GenBank/DDBJ databases">
        <title>A chromosome-level genome assembly of Gray's grenadier anchovy, Coilia grayii.</title>
        <authorList>
            <person name="Fu Z."/>
        </authorList>
    </citation>
    <scope>NUCLEOTIDE SEQUENCE [LARGE SCALE GENOMIC DNA]</scope>
    <source>
        <strain evidence="4">G4</strain>
        <tissue evidence="4">Muscle</tissue>
    </source>
</reference>